<dbReference type="Proteomes" id="UP001240171">
    <property type="component" value="Unassembled WGS sequence"/>
</dbReference>
<evidence type="ECO:0000313" key="3">
    <source>
        <dbReference type="Proteomes" id="UP001240171"/>
    </source>
</evidence>
<gene>
    <name evidence="2" type="ORF">Q5741_20445</name>
</gene>
<reference evidence="2 3" key="1">
    <citation type="submission" date="2023-07" db="EMBL/GenBank/DDBJ databases">
        <title>Paenibacillus sp. JX-17 nov. isolated from soil.</title>
        <authorList>
            <person name="Wan Y."/>
            <person name="Liu B."/>
        </authorList>
    </citation>
    <scope>NUCLEOTIDE SEQUENCE [LARGE SCALE GENOMIC DNA]</scope>
    <source>
        <strain evidence="2 3">JX-17</strain>
    </source>
</reference>
<dbReference type="EMBL" id="JAUQTB010000022">
    <property type="protein sequence ID" value="MDO7908757.1"/>
    <property type="molecule type" value="Genomic_DNA"/>
</dbReference>
<dbReference type="PANTHER" id="PTHR22946">
    <property type="entry name" value="DIENELACTONE HYDROLASE DOMAIN-CONTAINING PROTEIN-RELATED"/>
    <property type="match status" value="1"/>
</dbReference>
<dbReference type="Gene3D" id="3.40.50.1820">
    <property type="entry name" value="alpha/beta hydrolase"/>
    <property type="match status" value="1"/>
</dbReference>
<proteinExistence type="predicted"/>
<protein>
    <submittedName>
        <fullName evidence="2">Alpha/beta fold hydrolase</fullName>
    </submittedName>
</protein>
<keyword evidence="3" id="KW-1185">Reference proteome</keyword>
<dbReference type="InterPro" id="IPR001375">
    <property type="entry name" value="Peptidase_S9_cat"/>
</dbReference>
<dbReference type="SUPFAM" id="SSF53474">
    <property type="entry name" value="alpha/beta-Hydrolases"/>
    <property type="match status" value="1"/>
</dbReference>
<accession>A0ABT9CLF6</accession>
<evidence type="ECO:0000313" key="2">
    <source>
        <dbReference type="EMBL" id="MDO7908757.1"/>
    </source>
</evidence>
<dbReference type="Pfam" id="PF00326">
    <property type="entry name" value="Peptidase_S9"/>
    <property type="match status" value="1"/>
</dbReference>
<organism evidence="2 3">
    <name type="scientific">Paenibacillus lacisoli</name>
    <dbReference type="NCBI Taxonomy" id="3064525"/>
    <lineage>
        <taxon>Bacteria</taxon>
        <taxon>Bacillati</taxon>
        <taxon>Bacillota</taxon>
        <taxon>Bacilli</taxon>
        <taxon>Bacillales</taxon>
        <taxon>Paenibacillaceae</taxon>
        <taxon>Paenibacillus</taxon>
    </lineage>
</organism>
<sequence length="387" mass="42723">MPKDIMEREFSCVRDGLTIRGREFRPQGDQLPAVIISHGFGGSLKDLVHHCLMFASWGYAAYGFDFCGGSANGEGISDGESTDMTLLTECEDLHAVMNVVQELPYVDAHRLTLMGFSQGGLVSALAAAQRADEVESLILIYPAFCIPDDARRGALLMSSYDITDVPEFIDAGYMMLGKTFHETVVHMNPYTEITPFKGPVLLIHGTADEPVHPRYALKAKESYESGQCQLQLIQAAGHGFTEEQTAAVSVSIRQFLLGHKEILTIHVQITGSEVRKDFEAEKEIAIFFTGDCDSPYFTGRIIDGADDVQEYAGDQLVTMRADYMLEGMDYNGKKCQLHIVNQNVNGEWKPKVNTDSKALNFLNHSNMTAVLEGYPDGLTVRIFSAIP</sequence>
<dbReference type="InterPro" id="IPR029058">
    <property type="entry name" value="AB_hydrolase_fold"/>
</dbReference>
<comment type="caution">
    <text evidence="2">The sequence shown here is derived from an EMBL/GenBank/DDBJ whole genome shotgun (WGS) entry which is preliminary data.</text>
</comment>
<name>A0ABT9CLF6_9BACL</name>
<evidence type="ECO:0000259" key="1">
    <source>
        <dbReference type="Pfam" id="PF00326"/>
    </source>
</evidence>
<keyword evidence="2" id="KW-0378">Hydrolase</keyword>
<dbReference type="InterPro" id="IPR050261">
    <property type="entry name" value="FrsA_esterase"/>
</dbReference>
<dbReference type="GO" id="GO:0016787">
    <property type="term" value="F:hydrolase activity"/>
    <property type="evidence" value="ECO:0007669"/>
    <property type="project" value="UniProtKB-KW"/>
</dbReference>
<feature type="domain" description="Peptidase S9 prolyl oligopeptidase catalytic" evidence="1">
    <location>
        <begin position="52"/>
        <end position="245"/>
    </location>
</feature>